<dbReference type="OMA" id="TISCGPE"/>
<dbReference type="Proteomes" id="UP000553632">
    <property type="component" value="Unassembled WGS sequence"/>
</dbReference>
<comment type="caution">
    <text evidence="3">The sequence shown here is derived from an EMBL/GenBank/DDBJ whole genome shotgun (WGS) entry which is preliminary data.</text>
</comment>
<dbReference type="Pfam" id="PF00022">
    <property type="entry name" value="Actin"/>
    <property type="match status" value="1"/>
</dbReference>
<comment type="catalytic activity">
    <reaction evidence="1">
        <text>ATP + H2O = ADP + phosphate + H(+)</text>
        <dbReference type="Rhea" id="RHEA:13065"/>
        <dbReference type="ChEBI" id="CHEBI:15377"/>
        <dbReference type="ChEBI" id="CHEBI:15378"/>
        <dbReference type="ChEBI" id="CHEBI:30616"/>
        <dbReference type="ChEBI" id="CHEBI:43474"/>
        <dbReference type="ChEBI" id="CHEBI:456216"/>
    </reaction>
</comment>
<gene>
    <name evidence="3" type="primary">ACTR3_5</name>
    <name evidence="3" type="ORF">FOZ63_030605</name>
</gene>
<evidence type="ECO:0000256" key="2">
    <source>
        <dbReference type="RuleBase" id="RU000487"/>
    </source>
</evidence>
<dbReference type="Gene3D" id="3.30.420.40">
    <property type="match status" value="2"/>
</dbReference>
<reference evidence="3 4" key="1">
    <citation type="submission" date="2020-04" db="EMBL/GenBank/DDBJ databases">
        <title>Perkinsus olseni comparative genomics.</title>
        <authorList>
            <person name="Bogema D.R."/>
        </authorList>
    </citation>
    <scope>NUCLEOTIDE SEQUENCE [LARGE SCALE GENOMIC DNA]</scope>
    <source>
        <strain evidence="3 4">ATCC PRA-207</strain>
    </source>
</reference>
<name>A0A7J6N6I0_PEROL</name>
<dbReference type="InterPro" id="IPR043129">
    <property type="entry name" value="ATPase_NBD"/>
</dbReference>
<accession>A0A7J6N6I0</accession>
<protein>
    <submittedName>
        <fullName evidence="3">Actin- protein 3</fullName>
    </submittedName>
</protein>
<dbReference type="AlphaFoldDB" id="A0A7J6N6I0"/>
<sequence length="408" mass="45046">MERRVAIDLGSGLAKIGFAGNPTPDCIIPSLVATPVREHRSASGGDYYIGKYAMKLRLFDAGYSVRPVVRDGRVESLSDLVLFVDACCKEYLKVDPMDCHFFFALPAMSSPIDRSQFMRSLMVSLSPLSITIVDQSVAALFASAGPDCSPGRLTGTIVDIGENLTKIMCLVDGYLVCSSVKEEAIGGAQISEMIQRHLEAREEFKPLNSLRRRDREKAIASAVQKIKHGSCYLAASPVDEALRLDEDPKLAKRELRSEAYGWEYSVCYERFIAPEILFEPAISCGAERDATPLPVLVDDAIQAAPIDYRAKLYSNIVLSGGSTMFTNFDRRLKLELKMLTSARHKTNIASSIGIKSTGQNAVWLGTSLIAQQADFDKPAMMRIKHDEFVKFGVRYEQTLSSMQENMGL</sequence>
<dbReference type="InterPro" id="IPR004000">
    <property type="entry name" value="Actin"/>
</dbReference>
<dbReference type="Gene3D" id="3.90.640.10">
    <property type="entry name" value="Actin, Chain A, domain 4"/>
    <property type="match status" value="1"/>
</dbReference>
<dbReference type="SMART" id="SM00268">
    <property type="entry name" value="ACTIN"/>
    <property type="match status" value="1"/>
</dbReference>
<comment type="similarity">
    <text evidence="2">Belongs to the actin family.</text>
</comment>
<dbReference type="EMBL" id="JABANO010041271">
    <property type="protein sequence ID" value="KAF4679498.1"/>
    <property type="molecule type" value="Genomic_DNA"/>
</dbReference>
<dbReference type="SUPFAM" id="SSF53067">
    <property type="entry name" value="Actin-like ATPase domain"/>
    <property type="match status" value="2"/>
</dbReference>
<proteinExistence type="inferred from homology"/>
<organism evidence="3 4">
    <name type="scientific">Perkinsus olseni</name>
    <name type="common">Perkinsus atlanticus</name>
    <dbReference type="NCBI Taxonomy" id="32597"/>
    <lineage>
        <taxon>Eukaryota</taxon>
        <taxon>Sar</taxon>
        <taxon>Alveolata</taxon>
        <taxon>Perkinsozoa</taxon>
        <taxon>Perkinsea</taxon>
        <taxon>Perkinsida</taxon>
        <taxon>Perkinsidae</taxon>
        <taxon>Perkinsus</taxon>
    </lineage>
</organism>
<evidence type="ECO:0000256" key="1">
    <source>
        <dbReference type="ARBA" id="ARBA00049360"/>
    </source>
</evidence>
<dbReference type="PANTHER" id="PTHR11937">
    <property type="entry name" value="ACTIN"/>
    <property type="match status" value="1"/>
</dbReference>
<evidence type="ECO:0000313" key="3">
    <source>
        <dbReference type="EMBL" id="KAF4679498.1"/>
    </source>
</evidence>
<evidence type="ECO:0000313" key="4">
    <source>
        <dbReference type="Proteomes" id="UP000553632"/>
    </source>
</evidence>
<keyword evidence="4" id="KW-1185">Reference proteome</keyword>